<evidence type="ECO:0000256" key="1">
    <source>
        <dbReference type="SAM" id="MobiDB-lite"/>
    </source>
</evidence>
<accession>A0A0C9X505</accession>
<gene>
    <name evidence="2" type="ORF">K443DRAFT_114839</name>
</gene>
<proteinExistence type="predicted"/>
<protein>
    <submittedName>
        <fullName evidence="2">Uncharacterized protein</fullName>
    </submittedName>
</protein>
<feature type="non-terminal residue" evidence="2">
    <location>
        <position position="1"/>
    </location>
</feature>
<dbReference type="EMBL" id="KN838991">
    <property type="protein sequence ID" value="KIJ91572.1"/>
    <property type="molecule type" value="Genomic_DNA"/>
</dbReference>
<dbReference type="Proteomes" id="UP000054477">
    <property type="component" value="Unassembled WGS sequence"/>
</dbReference>
<organism evidence="2 3">
    <name type="scientific">Laccaria amethystina LaAM-08-1</name>
    <dbReference type="NCBI Taxonomy" id="1095629"/>
    <lineage>
        <taxon>Eukaryota</taxon>
        <taxon>Fungi</taxon>
        <taxon>Dikarya</taxon>
        <taxon>Basidiomycota</taxon>
        <taxon>Agaricomycotina</taxon>
        <taxon>Agaricomycetes</taxon>
        <taxon>Agaricomycetidae</taxon>
        <taxon>Agaricales</taxon>
        <taxon>Agaricineae</taxon>
        <taxon>Hydnangiaceae</taxon>
        <taxon>Laccaria</taxon>
    </lineage>
</organism>
<sequence>SSELLDNLVVDGPLRPWWRVKSSTSLNLNPIDPSQALAVITWSCLYVTLIPDIPSPRVHHPSSPIPMYSTSNYHIPSPVERPPDSRLLPS</sequence>
<name>A0A0C9X505_9AGAR</name>
<keyword evidence="3" id="KW-1185">Reference proteome</keyword>
<dbReference type="HOGENOM" id="CLU_2446653_0_0_1"/>
<evidence type="ECO:0000313" key="3">
    <source>
        <dbReference type="Proteomes" id="UP000054477"/>
    </source>
</evidence>
<feature type="region of interest" description="Disordered" evidence="1">
    <location>
        <begin position="69"/>
        <end position="90"/>
    </location>
</feature>
<reference evidence="2 3" key="1">
    <citation type="submission" date="2014-04" db="EMBL/GenBank/DDBJ databases">
        <authorList>
            <consortium name="DOE Joint Genome Institute"/>
            <person name="Kuo A."/>
            <person name="Kohler A."/>
            <person name="Nagy L.G."/>
            <person name="Floudas D."/>
            <person name="Copeland A."/>
            <person name="Barry K.W."/>
            <person name="Cichocki N."/>
            <person name="Veneault-Fourrey C."/>
            <person name="LaButti K."/>
            <person name="Lindquist E.A."/>
            <person name="Lipzen A."/>
            <person name="Lundell T."/>
            <person name="Morin E."/>
            <person name="Murat C."/>
            <person name="Sun H."/>
            <person name="Tunlid A."/>
            <person name="Henrissat B."/>
            <person name="Grigoriev I.V."/>
            <person name="Hibbett D.S."/>
            <person name="Martin F."/>
            <person name="Nordberg H.P."/>
            <person name="Cantor M.N."/>
            <person name="Hua S.X."/>
        </authorList>
    </citation>
    <scope>NUCLEOTIDE SEQUENCE [LARGE SCALE GENOMIC DNA]</scope>
    <source>
        <strain evidence="2 3">LaAM-08-1</strain>
    </source>
</reference>
<dbReference type="AlphaFoldDB" id="A0A0C9X505"/>
<reference evidence="3" key="2">
    <citation type="submission" date="2015-01" db="EMBL/GenBank/DDBJ databases">
        <title>Evolutionary Origins and Diversification of the Mycorrhizal Mutualists.</title>
        <authorList>
            <consortium name="DOE Joint Genome Institute"/>
            <consortium name="Mycorrhizal Genomics Consortium"/>
            <person name="Kohler A."/>
            <person name="Kuo A."/>
            <person name="Nagy L.G."/>
            <person name="Floudas D."/>
            <person name="Copeland A."/>
            <person name="Barry K.W."/>
            <person name="Cichocki N."/>
            <person name="Veneault-Fourrey C."/>
            <person name="LaButti K."/>
            <person name="Lindquist E.A."/>
            <person name="Lipzen A."/>
            <person name="Lundell T."/>
            <person name="Morin E."/>
            <person name="Murat C."/>
            <person name="Riley R."/>
            <person name="Ohm R."/>
            <person name="Sun H."/>
            <person name="Tunlid A."/>
            <person name="Henrissat B."/>
            <person name="Grigoriev I.V."/>
            <person name="Hibbett D.S."/>
            <person name="Martin F."/>
        </authorList>
    </citation>
    <scope>NUCLEOTIDE SEQUENCE [LARGE SCALE GENOMIC DNA]</scope>
    <source>
        <strain evidence="3">LaAM-08-1</strain>
    </source>
</reference>
<evidence type="ECO:0000313" key="2">
    <source>
        <dbReference type="EMBL" id="KIJ91572.1"/>
    </source>
</evidence>